<name>A0AAD4I4D8_9PEZI</name>
<keyword evidence="2" id="KW-1185">Reference proteome</keyword>
<dbReference type="AlphaFoldDB" id="A0AAD4I4D8"/>
<organism evidence="1 2">
    <name type="scientific">Staphylotrichum longicolle</name>
    <dbReference type="NCBI Taxonomy" id="669026"/>
    <lineage>
        <taxon>Eukaryota</taxon>
        <taxon>Fungi</taxon>
        <taxon>Dikarya</taxon>
        <taxon>Ascomycota</taxon>
        <taxon>Pezizomycotina</taxon>
        <taxon>Sordariomycetes</taxon>
        <taxon>Sordariomycetidae</taxon>
        <taxon>Sordariales</taxon>
        <taxon>Chaetomiaceae</taxon>
        <taxon>Staphylotrichum</taxon>
    </lineage>
</organism>
<dbReference type="PANTHER" id="PTHR28181">
    <property type="entry name" value="UPF0655 PROTEIN YCR015C"/>
    <property type="match status" value="1"/>
</dbReference>
<dbReference type="PANTHER" id="PTHR28181:SF1">
    <property type="entry name" value="COLD TOLERANCE PROTEIN 1"/>
    <property type="match status" value="1"/>
</dbReference>
<dbReference type="Proteomes" id="UP001197093">
    <property type="component" value="Unassembled WGS sequence"/>
</dbReference>
<dbReference type="EMBL" id="JAHCVI010000001">
    <property type="protein sequence ID" value="KAG7292083.1"/>
    <property type="molecule type" value="Genomic_DNA"/>
</dbReference>
<gene>
    <name evidence="1" type="ORF">NEMBOFW57_002115</name>
</gene>
<comment type="caution">
    <text evidence="1">The sequence shown here is derived from an EMBL/GenBank/DDBJ whole genome shotgun (WGS) entry which is preliminary data.</text>
</comment>
<evidence type="ECO:0000313" key="2">
    <source>
        <dbReference type="Proteomes" id="UP001197093"/>
    </source>
</evidence>
<dbReference type="InterPro" id="IPR050849">
    <property type="entry name" value="HAD-like_hydrolase_phosphatase"/>
</dbReference>
<reference evidence="1" key="1">
    <citation type="submission" date="2023-02" db="EMBL/GenBank/DDBJ databases">
        <authorList>
            <person name="Palmer J.M."/>
        </authorList>
    </citation>
    <scope>NUCLEOTIDE SEQUENCE</scope>
    <source>
        <strain evidence="1">FW57</strain>
    </source>
</reference>
<proteinExistence type="predicted"/>
<protein>
    <submittedName>
        <fullName evidence="1">Uncharacterized protein</fullName>
    </submittedName>
</protein>
<accession>A0AAD4I4D8</accession>
<sequence>MVLLLLDFDGTITQQDTLHTYITSRSLPCLAGPNPAPSKHEPYHDLNDDHADCPLLNRPPTATQTKEALAALWAHIVREYVAEHARHAAAYPHPPASRTTLAQELAWLESVRDVERASLFRVGHAEFFWGAARGETLFELGKEAVRLGEGQVEGPGEIGEPLVTAGDKLRAMQHYIGDYGKDGEAVVHHVWLQITRPCAAEESFDRGEADTGCGVRWSHGFDTVRVQFPCPACVAQQTAHTSRLGAVKDQIRALKEQLKTIKGPEAVKGDAWLGGEEGGSEGQGVVAGVAVAVDETGSDEAVLSGSEQTDETLVEGEEEGCLDESMEEVRVDPKHWPFKLPLVIAERRREQAEVETGAQSE</sequence>
<evidence type="ECO:0000313" key="1">
    <source>
        <dbReference type="EMBL" id="KAG7292083.1"/>
    </source>
</evidence>